<gene>
    <name evidence="2" type="ORF">ISU10_04165</name>
</gene>
<dbReference type="Proteomes" id="UP000660668">
    <property type="component" value="Unassembled WGS sequence"/>
</dbReference>
<feature type="transmembrane region" description="Helical" evidence="1">
    <location>
        <begin position="28"/>
        <end position="47"/>
    </location>
</feature>
<name>A0A930VLR5_9ACTN</name>
<keyword evidence="1" id="KW-0472">Membrane</keyword>
<reference evidence="2" key="1">
    <citation type="submission" date="2020-11" db="EMBL/GenBank/DDBJ databases">
        <title>Nocardioides cynanchi sp. nov., isolated from soil of rhizosphere of Cynanchum wilfordii.</title>
        <authorList>
            <person name="Lee J.-S."/>
            <person name="Suh M.K."/>
            <person name="Kim J.-S."/>
        </authorList>
    </citation>
    <scope>NUCLEOTIDE SEQUENCE</scope>
    <source>
        <strain evidence="2">KCTC 19276</strain>
    </source>
</reference>
<feature type="transmembrane region" description="Helical" evidence="1">
    <location>
        <begin position="54"/>
        <end position="72"/>
    </location>
</feature>
<comment type="caution">
    <text evidence="2">The sequence shown here is derived from an EMBL/GenBank/DDBJ whole genome shotgun (WGS) entry which is preliminary data.</text>
</comment>
<evidence type="ECO:0000313" key="3">
    <source>
        <dbReference type="Proteomes" id="UP000660668"/>
    </source>
</evidence>
<evidence type="ECO:0000313" key="2">
    <source>
        <dbReference type="EMBL" id="MBF4766956.1"/>
    </source>
</evidence>
<keyword evidence="1" id="KW-1133">Transmembrane helix</keyword>
<sequence length="79" mass="8616">MSLPAFVVAGLLLGFVNDYTFVRFGPKAAVFVIASVFVVVYACLFIGEIDQVCLVLLVVAFISTQYVARPLLKRCLGRS</sequence>
<organism evidence="2 3">
    <name type="scientific">Nocardioides agariphilus</name>
    <dbReference type="NCBI Taxonomy" id="433664"/>
    <lineage>
        <taxon>Bacteria</taxon>
        <taxon>Bacillati</taxon>
        <taxon>Actinomycetota</taxon>
        <taxon>Actinomycetes</taxon>
        <taxon>Propionibacteriales</taxon>
        <taxon>Nocardioidaceae</taxon>
        <taxon>Nocardioides</taxon>
    </lineage>
</organism>
<proteinExistence type="predicted"/>
<keyword evidence="3" id="KW-1185">Reference proteome</keyword>
<keyword evidence="1" id="KW-0812">Transmembrane</keyword>
<dbReference type="AlphaFoldDB" id="A0A930VLR5"/>
<dbReference type="EMBL" id="JADKPO010000004">
    <property type="protein sequence ID" value="MBF4766956.1"/>
    <property type="molecule type" value="Genomic_DNA"/>
</dbReference>
<protein>
    <submittedName>
        <fullName evidence="2">Uncharacterized protein</fullName>
    </submittedName>
</protein>
<evidence type="ECO:0000256" key="1">
    <source>
        <dbReference type="SAM" id="Phobius"/>
    </source>
</evidence>
<dbReference type="RefSeq" id="WP_194695115.1">
    <property type="nucleotide sequence ID" value="NZ_JADKPO010000004.1"/>
</dbReference>
<accession>A0A930VLR5</accession>